<evidence type="ECO:0000259" key="3">
    <source>
        <dbReference type="Pfam" id="PF08334"/>
    </source>
</evidence>
<dbReference type="PANTHER" id="PTHR30093">
    <property type="entry name" value="GENERAL SECRETION PATHWAY PROTEIN G"/>
    <property type="match status" value="1"/>
</dbReference>
<evidence type="ECO:0000313" key="4">
    <source>
        <dbReference type="EMBL" id="KKP48050.1"/>
    </source>
</evidence>
<name>A0A0G0CA34_9BACT</name>
<keyword evidence="1" id="KW-0488">Methylation</keyword>
<accession>A0A0G0CA34</accession>
<dbReference type="InterPro" id="IPR000983">
    <property type="entry name" value="Bac_GSPG_pilin"/>
</dbReference>
<keyword evidence="2" id="KW-0812">Transmembrane</keyword>
<reference evidence="4 5" key="1">
    <citation type="journal article" date="2015" name="Nature">
        <title>rRNA introns, odd ribosomes, and small enigmatic genomes across a large radiation of phyla.</title>
        <authorList>
            <person name="Brown C.T."/>
            <person name="Hug L.A."/>
            <person name="Thomas B.C."/>
            <person name="Sharon I."/>
            <person name="Castelle C.J."/>
            <person name="Singh A."/>
            <person name="Wilkins M.J."/>
            <person name="Williams K.H."/>
            <person name="Banfield J.F."/>
        </authorList>
    </citation>
    <scope>NUCLEOTIDE SEQUENCE [LARGE SCALE GENOMIC DNA]</scope>
</reference>
<feature type="domain" description="Type II secretion system protein GspG C-terminal" evidence="3">
    <location>
        <begin position="41"/>
        <end position="119"/>
    </location>
</feature>
<feature type="transmembrane region" description="Helical" evidence="2">
    <location>
        <begin position="12"/>
        <end position="34"/>
    </location>
</feature>
<dbReference type="InterPro" id="IPR013545">
    <property type="entry name" value="T2SS_protein-GspG_C"/>
</dbReference>
<dbReference type="Gene3D" id="3.30.700.10">
    <property type="entry name" value="Glycoprotein, Type 4 Pilin"/>
    <property type="match status" value="1"/>
</dbReference>
<dbReference type="Pfam" id="PF08334">
    <property type="entry name" value="T2SSG"/>
    <property type="match status" value="1"/>
</dbReference>
<sequence length="156" mass="16986">MVDGAIKIMKNGFTLVELLVVMAIIGVLVALGASNFRTAQMRGRDTQRKSDLKQISHSLELYYADYGHYPATNLVTAGSEFTDGKTTYFKSVPDDPSINQNYVYRLVPSAPTQKYQLFAKLENSQDQDLVTGLTQSCGAGATCNFAITSANTNASE</sequence>
<evidence type="ECO:0000256" key="1">
    <source>
        <dbReference type="ARBA" id="ARBA00022481"/>
    </source>
</evidence>
<dbReference type="PANTHER" id="PTHR30093:SF47">
    <property type="entry name" value="TYPE IV PILUS NON-CORE MINOR PILIN PILE"/>
    <property type="match status" value="1"/>
</dbReference>
<gene>
    <name evidence="4" type="ORF">UR38_C0002G0153</name>
</gene>
<dbReference type="AlphaFoldDB" id="A0A0G0CA34"/>
<dbReference type="EMBL" id="LBOZ01000002">
    <property type="protein sequence ID" value="KKP48050.1"/>
    <property type="molecule type" value="Genomic_DNA"/>
</dbReference>
<dbReference type="GO" id="GO:0015628">
    <property type="term" value="P:protein secretion by the type II secretion system"/>
    <property type="evidence" value="ECO:0007669"/>
    <property type="project" value="InterPro"/>
</dbReference>
<dbReference type="Pfam" id="PF07963">
    <property type="entry name" value="N_methyl"/>
    <property type="match status" value="1"/>
</dbReference>
<dbReference type="InterPro" id="IPR012902">
    <property type="entry name" value="N_methyl_site"/>
</dbReference>
<dbReference type="GO" id="GO:0015627">
    <property type="term" value="C:type II protein secretion system complex"/>
    <property type="evidence" value="ECO:0007669"/>
    <property type="project" value="InterPro"/>
</dbReference>
<protein>
    <submittedName>
        <fullName evidence="4">Tfp pilus assembly protein, major pilin PilA</fullName>
    </submittedName>
</protein>
<dbReference type="NCBIfam" id="TIGR02532">
    <property type="entry name" value="IV_pilin_GFxxxE"/>
    <property type="match status" value="1"/>
</dbReference>
<evidence type="ECO:0000256" key="2">
    <source>
        <dbReference type="SAM" id="Phobius"/>
    </source>
</evidence>
<keyword evidence="2" id="KW-1133">Transmembrane helix</keyword>
<keyword evidence="2" id="KW-0472">Membrane</keyword>
<dbReference type="Proteomes" id="UP000033995">
    <property type="component" value="Unassembled WGS sequence"/>
</dbReference>
<dbReference type="PRINTS" id="PR00813">
    <property type="entry name" value="BCTERIALGSPG"/>
</dbReference>
<dbReference type="SUPFAM" id="SSF54523">
    <property type="entry name" value="Pili subunits"/>
    <property type="match status" value="1"/>
</dbReference>
<comment type="caution">
    <text evidence="4">The sequence shown here is derived from an EMBL/GenBank/DDBJ whole genome shotgun (WGS) entry which is preliminary data.</text>
</comment>
<proteinExistence type="predicted"/>
<evidence type="ECO:0000313" key="5">
    <source>
        <dbReference type="Proteomes" id="UP000033995"/>
    </source>
</evidence>
<organism evidence="4 5">
    <name type="scientific">Candidatus Woesebacteria bacterium GW2011_GWA2_33_28</name>
    <dbReference type="NCBI Taxonomy" id="1618561"/>
    <lineage>
        <taxon>Bacteria</taxon>
        <taxon>Candidatus Woeseibacteriota</taxon>
    </lineage>
</organism>
<dbReference type="InterPro" id="IPR045584">
    <property type="entry name" value="Pilin-like"/>
</dbReference>